<keyword evidence="3" id="KW-1185">Reference proteome</keyword>
<feature type="transmembrane region" description="Helical" evidence="1">
    <location>
        <begin position="33"/>
        <end position="50"/>
    </location>
</feature>
<feature type="transmembrane region" description="Helical" evidence="1">
    <location>
        <begin position="57"/>
        <end position="76"/>
    </location>
</feature>
<feature type="transmembrane region" description="Helical" evidence="1">
    <location>
        <begin position="7"/>
        <end position="27"/>
    </location>
</feature>
<keyword evidence="1" id="KW-1133">Transmembrane helix</keyword>
<comment type="caution">
    <text evidence="2">The sequence shown here is derived from an EMBL/GenBank/DDBJ whole genome shotgun (WGS) entry which is preliminary data.</text>
</comment>
<gene>
    <name evidence="2" type="ORF">J2S08_000162</name>
</gene>
<accession>A0ABT9WM99</accession>
<sequence length="150" mass="17488">MQKLLPVLLIGTILYNCCVYYVFHPLFDSMWDLLPFFMFVFICTFLPIYIHGTPCILLHWITIPAFLSYGLFVEMLLFQLPILCLLLSRKLDKPRLYHYFINSIILFANSSLVADKSSMKPFISISDFPIYTFTLCDKKSRTCTCSCCSF</sequence>
<organism evidence="2 3">
    <name type="scientific">Bacillus chungangensis</name>
    <dbReference type="NCBI Taxonomy" id="587633"/>
    <lineage>
        <taxon>Bacteria</taxon>
        <taxon>Bacillati</taxon>
        <taxon>Bacillota</taxon>
        <taxon>Bacilli</taxon>
        <taxon>Bacillales</taxon>
        <taxon>Bacillaceae</taxon>
        <taxon>Bacillus</taxon>
    </lineage>
</organism>
<feature type="transmembrane region" description="Helical" evidence="1">
    <location>
        <begin position="96"/>
        <end position="114"/>
    </location>
</feature>
<name>A0ABT9WM99_9BACI</name>
<evidence type="ECO:0000256" key="1">
    <source>
        <dbReference type="SAM" id="Phobius"/>
    </source>
</evidence>
<dbReference type="Proteomes" id="UP001223586">
    <property type="component" value="Unassembled WGS sequence"/>
</dbReference>
<evidence type="ECO:0000313" key="3">
    <source>
        <dbReference type="Proteomes" id="UP001223586"/>
    </source>
</evidence>
<keyword evidence="1" id="KW-0472">Membrane</keyword>
<protein>
    <submittedName>
        <fullName evidence="2">Uncharacterized protein</fullName>
    </submittedName>
</protein>
<dbReference type="EMBL" id="JAUSTT010000001">
    <property type="protein sequence ID" value="MDQ0174331.1"/>
    <property type="molecule type" value="Genomic_DNA"/>
</dbReference>
<reference evidence="2 3" key="1">
    <citation type="submission" date="2023-07" db="EMBL/GenBank/DDBJ databases">
        <title>Genomic Encyclopedia of Type Strains, Phase IV (KMG-IV): sequencing the most valuable type-strain genomes for metagenomic binning, comparative biology and taxonomic classification.</title>
        <authorList>
            <person name="Goeker M."/>
        </authorList>
    </citation>
    <scope>NUCLEOTIDE SEQUENCE [LARGE SCALE GENOMIC DNA]</scope>
    <source>
        <strain evidence="2 3">DSM 23837</strain>
    </source>
</reference>
<evidence type="ECO:0000313" key="2">
    <source>
        <dbReference type="EMBL" id="MDQ0174331.1"/>
    </source>
</evidence>
<proteinExistence type="predicted"/>
<keyword evidence="1" id="KW-0812">Transmembrane</keyword>